<accession>F3YBE5</accession>
<gene>
    <name evidence="2" type="ordered locus">MPTP_1394</name>
</gene>
<dbReference type="Proteomes" id="UP000008456">
    <property type="component" value="Chromosome"/>
</dbReference>
<dbReference type="Pfam" id="PF13274">
    <property type="entry name" value="SocA_Panacea"/>
    <property type="match status" value="1"/>
</dbReference>
<sequence length="199" mass="23786">MSTQKLSRGTDYETSIYNQRPYLAIYVADYIIDLCDQKGIEINNLKLQKIMYYLQARYLIDTEKPLFDENIQKWRYGPVIPSVYHEYKDKGAANIDKKDIGFIVRDPKENEVANFLGYYFKEEYTSEMIIKEDREVIGEVVNALKDYTGFDLVKFTHEQSIWHEYKDKIYAGVKELEYTNNEIKQYFKKNTKERIWNVS</sequence>
<dbReference type="InterPro" id="IPR025272">
    <property type="entry name" value="SocA_Panacea"/>
</dbReference>
<feature type="domain" description="Antitoxin SocA-like Panacea" evidence="1">
    <location>
        <begin position="47"/>
        <end position="163"/>
    </location>
</feature>
<dbReference type="OrthoDB" id="9799173at2"/>
<evidence type="ECO:0000313" key="2">
    <source>
        <dbReference type="EMBL" id="BAK21823.1"/>
    </source>
</evidence>
<dbReference type="AlphaFoldDB" id="F3YBE5"/>
<evidence type="ECO:0000313" key="3">
    <source>
        <dbReference type="Proteomes" id="UP000008456"/>
    </source>
</evidence>
<name>F3YBE5_MELPT</name>
<protein>
    <submittedName>
        <fullName evidence="2">Phage protein</fullName>
    </submittedName>
</protein>
<proteinExistence type="predicted"/>
<dbReference type="RefSeq" id="WP_013774259.1">
    <property type="nucleotide sequence ID" value="NC_015516.1"/>
</dbReference>
<evidence type="ECO:0000259" key="1">
    <source>
        <dbReference type="Pfam" id="PF13274"/>
    </source>
</evidence>
<reference key="2">
    <citation type="submission" date="2011-04" db="EMBL/GenBank/DDBJ databases">
        <title>Whole genome sequence of Melissococcus plutonius ATCC 35311.</title>
        <authorList>
            <person name="Okumura K."/>
            <person name="Arai R."/>
            <person name="Osaki M."/>
            <person name="Okura M."/>
            <person name="Kirikae T."/>
            <person name="Takamatsu D."/>
            <person name="Akiyama T."/>
        </authorList>
    </citation>
    <scope>NUCLEOTIDE SEQUENCE</scope>
    <source>
        <strain>ATCC 35311</strain>
    </source>
</reference>
<reference evidence="2 3" key="1">
    <citation type="journal article" date="2011" name="J. Bacteriol.">
        <title>Complete genome sequence of Melissococcus plutonius ATCC 35311.</title>
        <authorList>
            <person name="Okumura K."/>
            <person name="Arai R."/>
            <person name="Okura M."/>
            <person name="Kirikae T."/>
            <person name="Takamatsu D."/>
            <person name="Osaki M."/>
            <person name="Miyoshi-Akiyama T."/>
        </authorList>
    </citation>
    <scope>NUCLEOTIDE SEQUENCE [LARGE SCALE GENOMIC DNA]</scope>
    <source>
        <strain evidence="3">ATCC 35311 / CIP 104052 / LMG 20360 / NCIMB 702443</strain>
    </source>
</reference>
<dbReference type="EMBL" id="AP012200">
    <property type="protein sequence ID" value="BAK21823.1"/>
    <property type="molecule type" value="Genomic_DNA"/>
</dbReference>
<organism evidence="2 3">
    <name type="scientific">Melissococcus plutonius (strain ATCC 35311 / DSM 29964 / CIP 104052 / LMG 20360 / NCIMB 702443)</name>
    <dbReference type="NCBI Taxonomy" id="940190"/>
    <lineage>
        <taxon>Bacteria</taxon>
        <taxon>Bacillati</taxon>
        <taxon>Bacillota</taxon>
        <taxon>Bacilli</taxon>
        <taxon>Lactobacillales</taxon>
        <taxon>Enterococcaceae</taxon>
        <taxon>Melissococcus</taxon>
    </lineage>
</organism>
<dbReference type="HOGENOM" id="CLU_110683_1_1_9"/>
<keyword evidence="3" id="KW-1185">Reference proteome</keyword>
<dbReference type="KEGG" id="mps:MPTP_1394"/>